<dbReference type="EnsemblPlants" id="LPERR11G15510.1">
    <property type="protein sequence ID" value="LPERR11G15510.1"/>
    <property type="gene ID" value="LPERR11G15510"/>
</dbReference>
<evidence type="ECO:0000256" key="1">
    <source>
        <dbReference type="ARBA" id="ARBA00022737"/>
    </source>
</evidence>
<dbReference type="InterPro" id="IPR055414">
    <property type="entry name" value="LRR_R13L4/SHOC2-like"/>
</dbReference>
<sequence length="715" mass="80790">MKPLNDKDSKRLLYIKAFGSMDDSLEDNLKLLCDEILTRCKGIPLFIIGMTEWLKQQHDSSAVVRAEQVGLLLKQFREKLLSDYNGELRPSSVYLSMFPQGYLFDKDHLAIKWMEEGLINTNVFGLLMSDVMLTDIENIRNCFFDLVYSNIITPAAHNDDVNLDVDTLCQRQINPFMLKFLASRAEDKGYVFTSSTLTSAPTRIARRLALHYPDPQLPTMLQQMDLSYTRSLLISGEVERRTIHLDRFAYLVLLDLQGWKNLKDEDLLQICKMFMLRYLSVRNTGISKLPPQIKELRMLGTLDVSGTHINELPSEVCEIALLMRLDLGGTRIRHLPEKIKELFFLGRLDISHTKISDIQSVVYNLQYLSTLDLRGAPISQLPDQIVRLKRLRHFLVGGVRSGTINPNETVVTKIPDQVIFRLTQLKTLATIDLSGFSAMSVQSLGDLQSLETLAMIWSFHHCSDKAYQGALPSMQRLEKLKSLTIHCGLGCSMEFLGSLSNSPKFLMKFKVTDGKFASVPQWIRGLNARRCQDPRGLGQIAVPVLGMEFNPEEAIVIESDGFKKLKRFSLVCPVPWLTFEEDSMPNLTYLRLNLHACPASETSVPSGITNLKNLSEIELSYNAWYINRPNVKMTVEAVRKEVVQHCNPIDLFINGILVDTDTIQAGDKVAECATSLNQIDPPEDGLQVANEAEMAPRETQVRSEIEDGGETESHT</sequence>
<keyword evidence="5" id="KW-1185">Reference proteome</keyword>
<dbReference type="HOGENOM" id="CLU_000837_25_3_1"/>
<reference evidence="4" key="3">
    <citation type="submission" date="2015-04" db="UniProtKB">
        <authorList>
            <consortium name="EnsemblPlants"/>
        </authorList>
    </citation>
    <scope>IDENTIFICATION</scope>
</reference>
<dbReference type="Proteomes" id="UP000032180">
    <property type="component" value="Chromosome 11"/>
</dbReference>
<evidence type="ECO:0000259" key="3">
    <source>
        <dbReference type="Pfam" id="PF23598"/>
    </source>
</evidence>
<reference evidence="4 5" key="1">
    <citation type="submission" date="2012-08" db="EMBL/GenBank/DDBJ databases">
        <title>Oryza genome evolution.</title>
        <authorList>
            <person name="Wing R.A."/>
        </authorList>
    </citation>
    <scope>NUCLEOTIDE SEQUENCE</scope>
</reference>
<dbReference type="eggNOG" id="KOG0619">
    <property type="taxonomic scope" value="Eukaryota"/>
</dbReference>
<dbReference type="AlphaFoldDB" id="A0A0D9XTY1"/>
<name>A0A0D9XTY1_9ORYZ</name>
<dbReference type="InterPro" id="IPR032675">
    <property type="entry name" value="LRR_dom_sf"/>
</dbReference>
<dbReference type="PANTHER" id="PTHR23155">
    <property type="entry name" value="DISEASE RESISTANCE PROTEIN RP"/>
    <property type="match status" value="1"/>
</dbReference>
<reference evidence="5" key="2">
    <citation type="submission" date="2013-12" db="EMBL/GenBank/DDBJ databases">
        <authorList>
            <person name="Yu Y."/>
            <person name="Lee S."/>
            <person name="de Baynast K."/>
            <person name="Wissotski M."/>
            <person name="Liu L."/>
            <person name="Talag J."/>
            <person name="Goicoechea J."/>
            <person name="Angelova A."/>
            <person name="Jetty R."/>
            <person name="Kudrna D."/>
            <person name="Golser W."/>
            <person name="Rivera L."/>
            <person name="Zhang J."/>
            <person name="Wing R."/>
        </authorList>
    </citation>
    <scope>NUCLEOTIDE SEQUENCE</scope>
</reference>
<dbReference type="SUPFAM" id="SSF52058">
    <property type="entry name" value="L domain-like"/>
    <property type="match status" value="1"/>
</dbReference>
<dbReference type="PANTHER" id="PTHR23155:SF957">
    <property type="entry name" value="OS11G0606800 PROTEIN"/>
    <property type="match status" value="1"/>
</dbReference>
<accession>A0A0D9XTY1</accession>
<dbReference type="InterPro" id="IPR044974">
    <property type="entry name" value="Disease_R_plants"/>
</dbReference>
<dbReference type="Gramene" id="LPERR11G15510.1">
    <property type="protein sequence ID" value="LPERR11G15510.1"/>
    <property type="gene ID" value="LPERR11G15510"/>
</dbReference>
<dbReference type="Pfam" id="PF23598">
    <property type="entry name" value="LRR_14"/>
    <property type="match status" value="1"/>
</dbReference>
<feature type="compositionally biased region" description="Basic and acidic residues" evidence="2">
    <location>
        <begin position="694"/>
        <end position="715"/>
    </location>
</feature>
<keyword evidence="1" id="KW-0677">Repeat</keyword>
<evidence type="ECO:0000313" key="4">
    <source>
        <dbReference type="EnsemblPlants" id="LPERR11G15510.1"/>
    </source>
</evidence>
<evidence type="ECO:0000313" key="5">
    <source>
        <dbReference type="Proteomes" id="UP000032180"/>
    </source>
</evidence>
<protein>
    <recommendedName>
        <fullName evidence="3">Disease resistance R13L4/SHOC-2-like LRR domain-containing protein</fullName>
    </recommendedName>
</protein>
<dbReference type="GO" id="GO:0098542">
    <property type="term" value="P:defense response to other organism"/>
    <property type="evidence" value="ECO:0007669"/>
    <property type="project" value="TreeGrafter"/>
</dbReference>
<feature type="domain" description="Disease resistance R13L4/SHOC-2-like LRR" evidence="3">
    <location>
        <begin position="230"/>
        <end position="348"/>
    </location>
</feature>
<feature type="region of interest" description="Disordered" evidence="2">
    <location>
        <begin position="692"/>
        <end position="715"/>
    </location>
</feature>
<dbReference type="Gene3D" id="3.80.10.10">
    <property type="entry name" value="Ribonuclease Inhibitor"/>
    <property type="match status" value="1"/>
</dbReference>
<organism evidence="4 5">
    <name type="scientific">Leersia perrieri</name>
    <dbReference type="NCBI Taxonomy" id="77586"/>
    <lineage>
        <taxon>Eukaryota</taxon>
        <taxon>Viridiplantae</taxon>
        <taxon>Streptophyta</taxon>
        <taxon>Embryophyta</taxon>
        <taxon>Tracheophyta</taxon>
        <taxon>Spermatophyta</taxon>
        <taxon>Magnoliopsida</taxon>
        <taxon>Liliopsida</taxon>
        <taxon>Poales</taxon>
        <taxon>Poaceae</taxon>
        <taxon>BOP clade</taxon>
        <taxon>Oryzoideae</taxon>
        <taxon>Oryzeae</taxon>
        <taxon>Oryzinae</taxon>
        <taxon>Leersia</taxon>
    </lineage>
</organism>
<dbReference type="STRING" id="77586.A0A0D9XTY1"/>
<evidence type="ECO:0000256" key="2">
    <source>
        <dbReference type="SAM" id="MobiDB-lite"/>
    </source>
</evidence>
<proteinExistence type="predicted"/>